<dbReference type="Proteomes" id="UP001177023">
    <property type="component" value="Unassembled WGS sequence"/>
</dbReference>
<feature type="compositionally biased region" description="Polar residues" evidence="1">
    <location>
        <begin position="61"/>
        <end position="75"/>
    </location>
</feature>
<feature type="region of interest" description="Disordered" evidence="1">
    <location>
        <begin position="61"/>
        <end position="82"/>
    </location>
</feature>
<sequence>MQNELEMLRMLTRSYLNYGLAFMIMKVRHRPTPVCGGTNWIGNIVTGRQINLTIRRMMSNAPSTEEWTTDQNQTGETDETEPTIDDFELQNQFDDIRTEYNLQVHDIAHSLDSLRHHTLARRALKSHNATTTNNVWVKHNLQVYNVGSDYNIQVHDITHWLHRHGRHNVTTTNNVWFKHNLQVYNVGSDYNIQVHDITHWLHRHGRHNVTTTNNIWFKHNLQVYNVGTDYNIQVHEITHWLHRHGRLYDRRDRRNGVDPANVKTTNNVWFKHNLQVYNVGTDYNIQIHDITHWLHRHGRLYDRRDRRNGVVRAG</sequence>
<comment type="caution">
    <text evidence="2">The sequence shown here is derived from an EMBL/GenBank/DDBJ whole genome shotgun (WGS) entry which is preliminary data.</text>
</comment>
<evidence type="ECO:0000313" key="3">
    <source>
        <dbReference type="Proteomes" id="UP001177023"/>
    </source>
</evidence>
<evidence type="ECO:0000313" key="2">
    <source>
        <dbReference type="EMBL" id="CAJ0582602.1"/>
    </source>
</evidence>
<proteinExistence type="predicted"/>
<name>A0AA36GBK7_9BILA</name>
<dbReference type="AlphaFoldDB" id="A0AA36GBK7"/>
<gene>
    <name evidence="2" type="ORF">MSPICULIGERA_LOCUS20732</name>
</gene>
<keyword evidence="3" id="KW-1185">Reference proteome</keyword>
<organism evidence="2 3">
    <name type="scientific">Mesorhabditis spiculigera</name>
    <dbReference type="NCBI Taxonomy" id="96644"/>
    <lineage>
        <taxon>Eukaryota</taxon>
        <taxon>Metazoa</taxon>
        <taxon>Ecdysozoa</taxon>
        <taxon>Nematoda</taxon>
        <taxon>Chromadorea</taxon>
        <taxon>Rhabditida</taxon>
        <taxon>Rhabditina</taxon>
        <taxon>Rhabditomorpha</taxon>
        <taxon>Rhabditoidea</taxon>
        <taxon>Rhabditidae</taxon>
        <taxon>Mesorhabditinae</taxon>
        <taxon>Mesorhabditis</taxon>
    </lineage>
</organism>
<reference evidence="2" key="1">
    <citation type="submission" date="2023-06" db="EMBL/GenBank/DDBJ databases">
        <authorList>
            <person name="Delattre M."/>
        </authorList>
    </citation>
    <scope>NUCLEOTIDE SEQUENCE</scope>
    <source>
        <strain evidence="2">AF72</strain>
    </source>
</reference>
<accession>A0AA36GBK7</accession>
<protein>
    <submittedName>
        <fullName evidence="2">Uncharacterized protein</fullName>
    </submittedName>
</protein>
<dbReference type="EMBL" id="CATQJA010002664">
    <property type="protein sequence ID" value="CAJ0582602.1"/>
    <property type="molecule type" value="Genomic_DNA"/>
</dbReference>
<evidence type="ECO:0000256" key="1">
    <source>
        <dbReference type="SAM" id="MobiDB-lite"/>
    </source>
</evidence>
<feature type="non-terminal residue" evidence="2">
    <location>
        <position position="1"/>
    </location>
</feature>